<evidence type="ECO:0000313" key="1">
    <source>
        <dbReference type="EMBL" id="CAL8107884.1"/>
    </source>
</evidence>
<organism evidence="1 2">
    <name type="scientific">Orchesella dallaii</name>
    <dbReference type="NCBI Taxonomy" id="48710"/>
    <lineage>
        <taxon>Eukaryota</taxon>
        <taxon>Metazoa</taxon>
        <taxon>Ecdysozoa</taxon>
        <taxon>Arthropoda</taxon>
        <taxon>Hexapoda</taxon>
        <taxon>Collembola</taxon>
        <taxon>Entomobryomorpha</taxon>
        <taxon>Entomobryoidea</taxon>
        <taxon>Orchesellidae</taxon>
        <taxon>Orchesellinae</taxon>
        <taxon>Orchesella</taxon>
    </lineage>
</organism>
<gene>
    <name evidence="1" type="ORF">ODALV1_LOCUS12799</name>
</gene>
<protein>
    <submittedName>
        <fullName evidence="1">Uncharacterized protein</fullName>
    </submittedName>
</protein>
<reference evidence="1 2" key="1">
    <citation type="submission" date="2024-08" db="EMBL/GenBank/DDBJ databases">
        <authorList>
            <person name="Cucini C."/>
            <person name="Frati F."/>
        </authorList>
    </citation>
    <scope>NUCLEOTIDE SEQUENCE [LARGE SCALE GENOMIC DNA]</scope>
</reference>
<name>A0ABP1QMG5_9HEXA</name>
<dbReference type="EMBL" id="CAXLJM020000039">
    <property type="protein sequence ID" value="CAL8107884.1"/>
    <property type="molecule type" value="Genomic_DNA"/>
</dbReference>
<comment type="caution">
    <text evidence="1">The sequence shown here is derived from an EMBL/GenBank/DDBJ whole genome shotgun (WGS) entry which is preliminary data.</text>
</comment>
<dbReference type="Proteomes" id="UP001642540">
    <property type="component" value="Unassembled WGS sequence"/>
</dbReference>
<keyword evidence="2" id="KW-1185">Reference proteome</keyword>
<sequence>MILSLFTLRKCFHLLTNSIIKMGGYTWSQLCDSEDWKVRVTKKLNAPLARELLETKYYLRFSSRHCDDIRKTIMKELRKVRQKHDQYVEIITELSSAAGILNSFQPRLKSIEMKNNAAERRELKFIRKFREGLALHMEEIEKTLHLKALGYGELLNTRAVADPIGFKAELVEARKKAKQMEALFDRLQMEWDKEKKSIKRDMDYCTRHIREVLENFFEVEQ</sequence>
<accession>A0ABP1QMG5</accession>
<proteinExistence type="predicted"/>
<evidence type="ECO:0000313" key="2">
    <source>
        <dbReference type="Proteomes" id="UP001642540"/>
    </source>
</evidence>